<evidence type="ECO:0000313" key="3">
    <source>
        <dbReference type="EMBL" id="PIC38778.1"/>
    </source>
</evidence>
<reference evidence="4" key="1">
    <citation type="submission" date="2017-10" db="EMBL/GenBank/DDBJ databases">
        <title>Rapid genome shrinkage in a self-fertile nematode reveals novel sperm competition proteins.</title>
        <authorList>
            <person name="Yin D."/>
            <person name="Schwarz E.M."/>
            <person name="Thomas C.G."/>
            <person name="Felde R.L."/>
            <person name="Korf I.F."/>
            <person name="Cutter A.D."/>
            <person name="Schartner C.M."/>
            <person name="Ralston E.J."/>
            <person name="Meyer B.J."/>
            <person name="Haag E.S."/>
        </authorList>
    </citation>
    <scope>NUCLEOTIDE SEQUENCE [LARGE SCALE GENOMIC DNA]</scope>
    <source>
        <strain evidence="4">JU1422</strain>
    </source>
</reference>
<evidence type="ECO:0000256" key="1">
    <source>
        <dbReference type="SAM" id="SignalP"/>
    </source>
</evidence>
<dbReference type="FunFam" id="3.10.100.10:FF:000078">
    <property type="entry name" value="C-type LECtin"/>
    <property type="match status" value="1"/>
</dbReference>
<dbReference type="InterPro" id="IPR016187">
    <property type="entry name" value="CTDL_fold"/>
</dbReference>
<dbReference type="OrthoDB" id="5774534at2759"/>
<proteinExistence type="predicted"/>
<protein>
    <recommendedName>
        <fullName evidence="2">C-type lectin domain-containing protein</fullName>
    </recommendedName>
</protein>
<dbReference type="Proteomes" id="UP000230233">
    <property type="component" value="Chromosome III"/>
</dbReference>
<evidence type="ECO:0000259" key="2">
    <source>
        <dbReference type="PROSITE" id="PS50041"/>
    </source>
</evidence>
<dbReference type="SMART" id="SM00034">
    <property type="entry name" value="CLECT"/>
    <property type="match status" value="1"/>
</dbReference>
<dbReference type="Gene3D" id="3.10.100.10">
    <property type="entry name" value="Mannose-Binding Protein A, subunit A"/>
    <property type="match status" value="1"/>
</dbReference>
<accession>A0A2G5UGV7</accession>
<feature type="signal peptide" evidence="1">
    <location>
        <begin position="1"/>
        <end position="18"/>
    </location>
</feature>
<dbReference type="InterPro" id="IPR001304">
    <property type="entry name" value="C-type_lectin-like"/>
</dbReference>
<feature type="chain" id="PRO_5013862202" description="C-type lectin domain-containing protein" evidence="1">
    <location>
        <begin position="19"/>
        <end position="185"/>
    </location>
</feature>
<organism evidence="3 4">
    <name type="scientific">Caenorhabditis nigoni</name>
    <dbReference type="NCBI Taxonomy" id="1611254"/>
    <lineage>
        <taxon>Eukaryota</taxon>
        <taxon>Metazoa</taxon>
        <taxon>Ecdysozoa</taxon>
        <taxon>Nematoda</taxon>
        <taxon>Chromadorea</taxon>
        <taxon>Rhabditida</taxon>
        <taxon>Rhabditina</taxon>
        <taxon>Rhabditomorpha</taxon>
        <taxon>Rhabditoidea</taxon>
        <taxon>Rhabditidae</taxon>
        <taxon>Peloderinae</taxon>
        <taxon>Caenorhabditis</taxon>
    </lineage>
</organism>
<gene>
    <name evidence="3" type="primary">Cnig_chr_III.g10675</name>
    <name evidence="3" type="ORF">B9Z55_010675</name>
</gene>
<name>A0A2G5UGV7_9PELO</name>
<dbReference type="EMBL" id="PDUG01000003">
    <property type="protein sequence ID" value="PIC38778.1"/>
    <property type="molecule type" value="Genomic_DNA"/>
</dbReference>
<dbReference type="AlphaFoldDB" id="A0A2G5UGV7"/>
<dbReference type="InterPro" id="IPR016186">
    <property type="entry name" value="C-type_lectin-like/link_sf"/>
</dbReference>
<keyword evidence="4" id="KW-1185">Reference proteome</keyword>
<keyword evidence="1" id="KW-0732">Signal</keyword>
<dbReference type="CDD" id="cd00037">
    <property type="entry name" value="CLECT"/>
    <property type="match status" value="1"/>
</dbReference>
<dbReference type="SUPFAM" id="SSF56436">
    <property type="entry name" value="C-type lectin-like"/>
    <property type="match status" value="1"/>
</dbReference>
<comment type="caution">
    <text evidence="3">The sequence shown here is derived from an EMBL/GenBank/DDBJ whole genome shotgun (WGS) entry which is preliminary data.</text>
</comment>
<feature type="domain" description="C-type lectin" evidence="2">
    <location>
        <begin position="27"/>
        <end position="148"/>
    </location>
</feature>
<dbReference type="PROSITE" id="PS50041">
    <property type="entry name" value="C_TYPE_LECTIN_2"/>
    <property type="match status" value="1"/>
</dbReference>
<evidence type="ECO:0000313" key="4">
    <source>
        <dbReference type="Proteomes" id="UP000230233"/>
    </source>
</evidence>
<dbReference type="PANTHER" id="PTHR22803">
    <property type="entry name" value="MANNOSE, PHOSPHOLIPASE, LECTIN RECEPTOR RELATED"/>
    <property type="match status" value="1"/>
</dbReference>
<dbReference type="InterPro" id="IPR050111">
    <property type="entry name" value="C-type_lectin/snaclec_domain"/>
</dbReference>
<sequence>MWKACFAFFIFLPVLTNAQCNPGSVYSNNRRFTLFPAQVDFKTAESICMVSNGHLASVHNTIDNNFLAQQAQKYVSGSSSIWLGAKSYSSDLNDSNSWNWTDGTQFNYQNYQSGQPESLETQACMQMSASNGKWRTSSCINYAPFICEYEIALPTTCTPPNGGQWNNVEDTNNRGYICRANLRRS</sequence>
<dbReference type="Pfam" id="PF00059">
    <property type="entry name" value="Lectin_C"/>
    <property type="match status" value="1"/>
</dbReference>